<keyword evidence="2 5" id="KW-0378">Hydrolase</keyword>
<dbReference type="GO" id="GO:0016787">
    <property type="term" value="F:hydrolase activity"/>
    <property type="evidence" value="ECO:0007669"/>
    <property type="project" value="UniProtKB-KW"/>
</dbReference>
<dbReference type="InterPro" id="IPR050565">
    <property type="entry name" value="LYPA1-2/EST-like"/>
</dbReference>
<reference evidence="5" key="1">
    <citation type="submission" date="2016-10" db="EMBL/GenBank/DDBJ databases">
        <title>Sequence of Gallionella enrichment culture.</title>
        <authorList>
            <person name="Poehlein A."/>
            <person name="Muehling M."/>
            <person name="Daniel R."/>
        </authorList>
    </citation>
    <scope>NUCLEOTIDE SEQUENCE</scope>
</reference>
<evidence type="ECO:0000256" key="1">
    <source>
        <dbReference type="ARBA" id="ARBA00006499"/>
    </source>
</evidence>
<accession>A0A1J5S222</accession>
<evidence type="ECO:0000256" key="2">
    <source>
        <dbReference type="ARBA" id="ARBA00022801"/>
    </source>
</evidence>
<dbReference type="Gene3D" id="3.40.50.1820">
    <property type="entry name" value="alpha/beta hydrolase"/>
    <property type="match status" value="1"/>
</dbReference>
<dbReference type="PANTHER" id="PTHR10655:SF17">
    <property type="entry name" value="LYSOPHOSPHOLIPASE-LIKE PROTEIN 1"/>
    <property type="match status" value="1"/>
</dbReference>
<comment type="caution">
    <text evidence="5">The sequence shown here is derived from an EMBL/GenBank/DDBJ whole genome shotgun (WGS) entry which is preliminary data.</text>
</comment>
<dbReference type="Pfam" id="PF02230">
    <property type="entry name" value="Abhydrolase_2"/>
    <property type="match status" value="1"/>
</dbReference>
<dbReference type="InterPro" id="IPR003140">
    <property type="entry name" value="PLipase/COase/thioEstase"/>
</dbReference>
<evidence type="ECO:0000259" key="4">
    <source>
        <dbReference type="Pfam" id="PF02230"/>
    </source>
</evidence>
<dbReference type="AlphaFoldDB" id="A0A1J5S222"/>
<protein>
    <submittedName>
        <fullName evidence="5">Putative hydrolase</fullName>
    </submittedName>
</protein>
<name>A0A1J5S222_9ZZZZ</name>
<dbReference type="PANTHER" id="PTHR10655">
    <property type="entry name" value="LYSOPHOSPHOLIPASE-RELATED"/>
    <property type="match status" value="1"/>
</dbReference>
<evidence type="ECO:0000313" key="5">
    <source>
        <dbReference type="EMBL" id="OIQ98199.1"/>
    </source>
</evidence>
<gene>
    <name evidence="5" type="ORF">GALL_197930</name>
</gene>
<proteinExistence type="inferred from homology"/>
<feature type="domain" description="Phospholipase/carboxylesterase/thioesterase" evidence="4">
    <location>
        <begin position="6"/>
        <end position="203"/>
    </location>
</feature>
<dbReference type="SUPFAM" id="SSF53474">
    <property type="entry name" value="alpha/beta-Hydrolases"/>
    <property type="match status" value="1"/>
</dbReference>
<dbReference type="NCBIfam" id="NF008525">
    <property type="entry name" value="PRK11460.1"/>
    <property type="match status" value="1"/>
</dbReference>
<sequence length="240" mass="25472">MPASIIVAQPEGHAEQLMLLFHGVGADAQDLVSLGQQLAAAFPRAWIVSVQAPERSDFGQGYQWFSVNGVTEANRAGRVALALPAFLEVVRHWQNLAHVGVGQTALIGFSQGAIMALESTRDRTPVAGRVVSIAGRFAQLPRERAAGTTLHFLHGKSDTVMPYALTVTAAKHLVALGGDVTADVLPFLGHGINAELVELLIERLKGYVPRSLWQAALAADPGSKGSQHRTVSRAPDDPGP</sequence>
<feature type="region of interest" description="Disordered" evidence="3">
    <location>
        <begin position="218"/>
        <end position="240"/>
    </location>
</feature>
<comment type="similarity">
    <text evidence="1">Belongs to the AB hydrolase superfamily. AB hydrolase 2 family.</text>
</comment>
<organism evidence="5">
    <name type="scientific">mine drainage metagenome</name>
    <dbReference type="NCBI Taxonomy" id="410659"/>
    <lineage>
        <taxon>unclassified sequences</taxon>
        <taxon>metagenomes</taxon>
        <taxon>ecological metagenomes</taxon>
    </lineage>
</organism>
<dbReference type="InterPro" id="IPR029058">
    <property type="entry name" value="AB_hydrolase_fold"/>
</dbReference>
<evidence type="ECO:0000256" key="3">
    <source>
        <dbReference type="SAM" id="MobiDB-lite"/>
    </source>
</evidence>
<dbReference type="EMBL" id="MLJW01000122">
    <property type="protein sequence ID" value="OIQ98199.1"/>
    <property type="molecule type" value="Genomic_DNA"/>
</dbReference>